<comment type="caution">
    <text evidence="1">The sequence shown here is derived from an EMBL/GenBank/DDBJ whole genome shotgun (WGS) entry which is preliminary data.</text>
</comment>
<keyword evidence="2" id="KW-1185">Reference proteome</keyword>
<dbReference type="EMBL" id="BPLF01000002">
    <property type="protein sequence ID" value="GIX62838.1"/>
    <property type="molecule type" value="Genomic_DNA"/>
</dbReference>
<dbReference type="Proteomes" id="UP001497744">
    <property type="component" value="Unassembled WGS sequence"/>
</dbReference>
<name>A0AAV4LSU9_BABCB</name>
<accession>A0AAV4LSU9</accession>
<evidence type="ECO:0000313" key="2">
    <source>
        <dbReference type="Proteomes" id="UP001497744"/>
    </source>
</evidence>
<sequence length="110" mass="11687">MYVSFVTGRGVPEVSRASGGTVCDEAYIDGPEGGEFGKELPSDGVEEGVDGFKQVSEWFSIDDGLELGMEVLTGSLTLITPSLPALQPKCAEEPKTVTIQQREDVGAVDY</sequence>
<organism evidence="1 2">
    <name type="scientific">Babesia caballi</name>
    <dbReference type="NCBI Taxonomy" id="5871"/>
    <lineage>
        <taxon>Eukaryota</taxon>
        <taxon>Sar</taxon>
        <taxon>Alveolata</taxon>
        <taxon>Apicomplexa</taxon>
        <taxon>Aconoidasida</taxon>
        <taxon>Piroplasmida</taxon>
        <taxon>Babesiidae</taxon>
        <taxon>Babesia</taxon>
    </lineage>
</organism>
<reference evidence="1 2" key="1">
    <citation type="submission" date="2021-06" db="EMBL/GenBank/DDBJ databases">
        <title>Genome sequence of Babesia caballi.</title>
        <authorList>
            <person name="Yamagishi J."/>
            <person name="Kidaka T."/>
            <person name="Ochi A."/>
        </authorList>
    </citation>
    <scope>NUCLEOTIDE SEQUENCE [LARGE SCALE GENOMIC DNA]</scope>
    <source>
        <strain evidence="1">USDA-D6B2</strain>
    </source>
</reference>
<proteinExistence type="predicted"/>
<dbReference type="GeneID" id="94194319"/>
<evidence type="ECO:0000313" key="1">
    <source>
        <dbReference type="EMBL" id="GIX62838.1"/>
    </source>
</evidence>
<dbReference type="AlphaFoldDB" id="A0AAV4LSU9"/>
<dbReference type="RefSeq" id="XP_067714907.1">
    <property type="nucleotide sequence ID" value="XM_067858806.1"/>
</dbReference>
<protein>
    <submittedName>
        <fullName evidence="1">TrwC relaxase</fullName>
    </submittedName>
</protein>
<gene>
    <name evidence="1" type="ORF">BcabD6B2_22730</name>
</gene>